<dbReference type="SUPFAM" id="SSF53187">
    <property type="entry name" value="Zn-dependent exopeptidases"/>
    <property type="match status" value="1"/>
</dbReference>
<dbReference type="Gene3D" id="3.30.70.360">
    <property type="match status" value="1"/>
</dbReference>
<evidence type="ECO:0000256" key="3">
    <source>
        <dbReference type="ARBA" id="ARBA00022801"/>
    </source>
</evidence>
<dbReference type="InterPro" id="IPR050072">
    <property type="entry name" value="Peptidase_M20A"/>
</dbReference>
<proteinExistence type="predicted"/>
<reference evidence="7" key="2">
    <citation type="journal article" date="2021" name="PeerJ">
        <title>Extensive microbial diversity within the chicken gut microbiome revealed by metagenomics and culture.</title>
        <authorList>
            <person name="Gilroy R."/>
            <person name="Ravi A."/>
            <person name="Getino M."/>
            <person name="Pursley I."/>
            <person name="Horton D.L."/>
            <person name="Alikhan N.F."/>
            <person name="Baker D."/>
            <person name="Gharbi K."/>
            <person name="Hall N."/>
            <person name="Watson M."/>
            <person name="Adriaenssens E.M."/>
            <person name="Foster-Nyarko E."/>
            <person name="Jarju S."/>
            <person name="Secka A."/>
            <person name="Antonio M."/>
            <person name="Oren A."/>
            <person name="Chaudhuri R.R."/>
            <person name="La Ragione R."/>
            <person name="Hildebrand F."/>
            <person name="Pallen M.J."/>
        </authorList>
    </citation>
    <scope>NUCLEOTIDE SEQUENCE</scope>
    <source>
        <strain evidence="7">B1-15692</strain>
    </source>
</reference>
<dbReference type="PANTHER" id="PTHR43808">
    <property type="entry name" value="ACETYLORNITHINE DEACETYLASE"/>
    <property type="match status" value="1"/>
</dbReference>
<dbReference type="PANTHER" id="PTHR43808:SF31">
    <property type="entry name" value="N-ACETYL-L-CITRULLINE DEACETYLASE"/>
    <property type="match status" value="1"/>
</dbReference>
<keyword evidence="5" id="KW-0170">Cobalt</keyword>
<keyword evidence="2" id="KW-0479">Metal-binding</keyword>
<protein>
    <submittedName>
        <fullName evidence="7">M20/M25/M40 family metallo-hydrolase</fullName>
    </submittedName>
</protein>
<dbReference type="GO" id="GO:0046872">
    <property type="term" value="F:metal ion binding"/>
    <property type="evidence" value="ECO:0007669"/>
    <property type="project" value="UniProtKB-KW"/>
</dbReference>
<sequence>MENRPPDIKEYLQLLKDIIAIPSPSFNECEVCNRICCFLDGCTIAYHREGNNIIALNRYFDPAQKSLMLNAHIDTVPPGEDYSFNPYTPDYAAAAKAIPADPAKGNGKADGHITESGYDFICGLGSNDDGASAVSMIAVFRHFYNERLPINLILVLSSEEERSGTNGMERVWLRFPKIIGEAYQKIAPPENVELYIHDGKTQTYGYPQWAIVGEPTGMAAATSERGLLVIDAVAEGVSGHAARNEGVNAIDIAMEDIAKLHHHVFSKVSSSMGRVNMNVTQIHAGTAHNIIPDRCEFTIDIRPTERYTNKEILDELQGICKSRLKARNLHNRSSATPPKSLLLDCVRSSGIETFSSPTTSDWMRINCEAIKMGPGDSSRSHKKDEFVYISEIENAIGIYVDFIKRFCSNY</sequence>
<organism evidence="7 8">
    <name type="scientific">Candidatus Cryptobacteroides faecipullorum</name>
    <dbReference type="NCBI Taxonomy" id="2840764"/>
    <lineage>
        <taxon>Bacteria</taxon>
        <taxon>Pseudomonadati</taxon>
        <taxon>Bacteroidota</taxon>
        <taxon>Bacteroidia</taxon>
        <taxon>Bacteroidales</taxon>
        <taxon>Candidatus Cryptobacteroides</taxon>
    </lineage>
</organism>
<dbReference type="Pfam" id="PF01546">
    <property type="entry name" value="Peptidase_M20"/>
    <property type="match status" value="1"/>
</dbReference>
<evidence type="ECO:0000256" key="2">
    <source>
        <dbReference type="ARBA" id="ARBA00022723"/>
    </source>
</evidence>
<keyword evidence="4" id="KW-0862">Zinc</keyword>
<dbReference type="Proteomes" id="UP000823660">
    <property type="component" value="Unassembled WGS sequence"/>
</dbReference>
<dbReference type="InterPro" id="IPR011650">
    <property type="entry name" value="Peptidase_M20_dimer"/>
</dbReference>
<keyword evidence="3" id="KW-0378">Hydrolase</keyword>
<comment type="caution">
    <text evidence="7">The sequence shown here is derived from an EMBL/GenBank/DDBJ whole genome shotgun (WGS) entry which is preliminary data.</text>
</comment>
<evidence type="ECO:0000256" key="1">
    <source>
        <dbReference type="ARBA" id="ARBA00001947"/>
    </source>
</evidence>
<reference evidence="7" key="1">
    <citation type="submission" date="2020-10" db="EMBL/GenBank/DDBJ databases">
        <authorList>
            <person name="Gilroy R."/>
        </authorList>
    </citation>
    <scope>NUCLEOTIDE SEQUENCE</scope>
    <source>
        <strain evidence="7">B1-15692</strain>
    </source>
</reference>
<name>A0A9D9NB51_9BACT</name>
<dbReference type="InterPro" id="IPR001261">
    <property type="entry name" value="ArgE/DapE_CS"/>
</dbReference>
<evidence type="ECO:0000256" key="5">
    <source>
        <dbReference type="ARBA" id="ARBA00023285"/>
    </source>
</evidence>
<evidence type="ECO:0000256" key="4">
    <source>
        <dbReference type="ARBA" id="ARBA00022833"/>
    </source>
</evidence>
<accession>A0A9D9NB51</accession>
<dbReference type="Gene3D" id="3.40.630.10">
    <property type="entry name" value="Zn peptidases"/>
    <property type="match status" value="2"/>
</dbReference>
<feature type="domain" description="Peptidase M20 dimerisation" evidence="6">
    <location>
        <begin position="223"/>
        <end position="326"/>
    </location>
</feature>
<comment type="cofactor">
    <cofactor evidence="1">
        <name>Zn(2+)</name>
        <dbReference type="ChEBI" id="CHEBI:29105"/>
    </cofactor>
</comment>
<dbReference type="PROSITE" id="PS00758">
    <property type="entry name" value="ARGE_DAPE_CPG2_1"/>
    <property type="match status" value="1"/>
</dbReference>
<dbReference type="EMBL" id="JADIMH010000017">
    <property type="protein sequence ID" value="MBO8466834.1"/>
    <property type="molecule type" value="Genomic_DNA"/>
</dbReference>
<dbReference type="SUPFAM" id="SSF55031">
    <property type="entry name" value="Bacterial exopeptidase dimerisation domain"/>
    <property type="match status" value="1"/>
</dbReference>
<dbReference type="GO" id="GO:0008777">
    <property type="term" value="F:acetylornithine deacetylase activity"/>
    <property type="evidence" value="ECO:0007669"/>
    <property type="project" value="TreeGrafter"/>
</dbReference>
<dbReference type="Pfam" id="PF07687">
    <property type="entry name" value="M20_dimer"/>
    <property type="match status" value="1"/>
</dbReference>
<evidence type="ECO:0000259" key="6">
    <source>
        <dbReference type="Pfam" id="PF07687"/>
    </source>
</evidence>
<dbReference type="AlphaFoldDB" id="A0A9D9NB51"/>
<dbReference type="InterPro" id="IPR002933">
    <property type="entry name" value="Peptidase_M20"/>
</dbReference>
<dbReference type="InterPro" id="IPR036264">
    <property type="entry name" value="Bact_exopeptidase_dim_dom"/>
</dbReference>
<dbReference type="GO" id="GO:0006526">
    <property type="term" value="P:L-arginine biosynthetic process"/>
    <property type="evidence" value="ECO:0007669"/>
    <property type="project" value="TreeGrafter"/>
</dbReference>
<gene>
    <name evidence="7" type="ORF">IAB99_03620</name>
</gene>
<evidence type="ECO:0000313" key="7">
    <source>
        <dbReference type="EMBL" id="MBO8466834.1"/>
    </source>
</evidence>
<evidence type="ECO:0000313" key="8">
    <source>
        <dbReference type="Proteomes" id="UP000823660"/>
    </source>
</evidence>